<dbReference type="InterPro" id="IPR056884">
    <property type="entry name" value="NPHP3-like_N"/>
</dbReference>
<dbReference type="Gene3D" id="3.40.50.1580">
    <property type="entry name" value="Nucleoside phosphorylase domain"/>
    <property type="match status" value="1"/>
</dbReference>
<dbReference type="Gene3D" id="3.40.50.300">
    <property type="entry name" value="P-loop containing nucleotide triphosphate hydrolases"/>
    <property type="match status" value="1"/>
</dbReference>
<dbReference type="InterPro" id="IPR010730">
    <property type="entry name" value="HET"/>
</dbReference>
<dbReference type="Pfam" id="PF01048">
    <property type="entry name" value="PNP_UDP_1"/>
    <property type="match status" value="1"/>
</dbReference>
<evidence type="ECO:0000256" key="10">
    <source>
        <dbReference type="SAM" id="MobiDB-lite"/>
    </source>
</evidence>
<feature type="repeat" description="WD" evidence="9">
    <location>
        <begin position="231"/>
        <end position="278"/>
    </location>
</feature>
<evidence type="ECO:0000259" key="11">
    <source>
        <dbReference type="Pfam" id="PF01048"/>
    </source>
</evidence>
<evidence type="ECO:0000256" key="2">
    <source>
        <dbReference type="ARBA" id="ARBA00022574"/>
    </source>
</evidence>
<dbReference type="GO" id="GO:0000027">
    <property type="term" value="P:ribosomal large subunit assembly"/>
    <property type="evidence" value="ECO:0007669"/>
    <property type="project" value="TreeGrafter"/>
</dbReference>
<protein>
    <recommendedName>
        <fullName evidence="6">Ribosome assembly protein 4</fullName>
    </recommendedName>
    <alternativeName>
        <fullName evidence="8">Notchless protein homolog 1</fullName>
    </alternativeName>
    <alternativeName>
        <fullName evidence="7">Ribosome biogenesis factor RSA4</fullName>
    </alternativeName>
</protein>
<dbReference type="InterPro" id="IPR036322">
    <property type="entry name" value="WD40_repeat_dom_sf"/>
</dbReference>
<dbReference type="InterPro" id="IPR000845">
    <property type="entry name" value="Nucleoside_phosphorylase_d"/>
</dbReference>
<proteinExistence type="inferred from homology"/>
<evidence type="ECO:0000256" key="4">
    <source>
        <dbReference type="ARBA" id="ARBA00023242"/>
    </source>
</evidence>
<feature type="repeat" description="WD" evidence="9">
    <location>
        <begin position="188"/>
        <end position="229"/>
    </location>
</feature>
<comment type="subcellular location">
    <subcellularLocation>
        <location evidence="1">Nucleus</location>
        <location evidence="1">Nucleolus</location>
    </subcellularLocation>
</comment>
<dbReference type="SMART" id="SM00320">
    <property type="entry name" value="WD40"/>
    <property type="match status" value="8"/>
</dbReference>
<dbReference type="InterPro" id="IPR027417">
    <property type="entry name" value="P-loop_NTPase"/>
</dbReference>
<dbReference type="SUPFAM" id="SSF50978">
    <property type="entry name" value="WD40 repeat-like"/>
    <property type="match status" value="1"/>
</dbReference>
<comment type="caution">
    <text evidence="14">The sequence shown here is derived from an EMBL/GenBank/DDBJ whole genome shotgun (WGS) entry which is preliminary data.</text>
</comment>
<dbReference type="PANTHER" id="PTHR19848:SF0">
    <property type="entry name" value="NOTCHLESS PROTEIN HOMOLOG 1"/>
    <property type="match status" value="1"/>
</dbReference>
<dbReference type="Pfam" id="PF26639">
    <property type="entry name" value="Het-6_barrel"/>
    <property type="match status" value="1"/>
</dbReference>
<feature type="repeat" description="WD" evidence="9">
    <location>
        <begin position="486"/>
        <end position="511"/>
    </location>
</feature>
<feature type="repeat" description="WD" evidence="9">
    <location>
        <begin position="279"/>
        <end position="319"/>
    </location>
</feature>
<dbReference type="Gene3D" id="2.130.10.10">
    <property type="entry name" value="YVTN repeat-like/Quinoprotein amine dehydrogenase"/>
    <property type="match status" value="1"/>
</dbReference>
<feature type="repeat" description="WD" evidence="9">
    <location>
        <begin position="402"/>
        <end position="443"/>
    </location>
</feature>
<feature type="domain" description="Heterokaryon incompatibility" evidence="12">
    <location>
        <begin position="1446"/>
        <end position="1588"/>
    </location>
</feature>
<dbReference type="PANTHER" id="PTHR19848">
    <property type="entry name" value="WD40 REPEAT PROTEIN"/>
    <property type="match status" value="1"/>
</dbReference>
<feature type="domain" description="Nucleoside phosphorylase" evidence="11">
    <location>
        <begin position="651"/>
        <end position="812"/>
    </location>
</feature>
<reference evidence="14 15" key="1">
    <citation type="submission" date="2020-03" db="EMBL/GenBank/DDBJ databases">
        <title>Draft Genome Sequence of Cudoniella acicularis.</title>
        <authorList>
            <person name="Buettner E."/>
            <person name="Kellner H."/>
        </authorList>
    </citation>
    <scope>NUCLEOTIDE SEQUENCE [LARGE SCALE GENOMIC DNA]</scope>
    <source>
        <strain evidence="14 15">DSM 108380</strain>
    </source>
</reference>
<feature type="region of interest" description="Disordered" evidence="10">
    <location>
        <begin position="1"/>
        <end position="25"/>
    </location>
</feature>
<dbReference type="CDD" id="cd00200">
    <property type="entry name" value="WD40"/>
    <property type="match status" value="1"/>
</dbReference>
<dbReference type="PROSITE" id="PS50082">
    <property type="entry name" value="WD_REPEATS_2"/>
    <property type="match status" value="7"/>
</dbReference>
<dbReference type="GO" id="GO:0005730">
    <property type="term" value="C:nucleolus"/>
    <property type="evidence" value="ECO:0007669"/>
    <property type="project" value="UniProtKB-SubCell"/>
</dbReference>
<accession>A0A8H4RU95</accession>
<evidence type="ECO:0000313" key="14">
    <source>
        <dbReference type="EMBL" id="KAF4635211.1"/>
    </source>
</evidence>
<evidence type="ECO:0000259" key="13">
    <source>
        <dbReference type="Pfam" id="PF24883"/>
    </source>
</evidence>
<dbReference type="Proteomes" id="UP000566819">
    <property type="component" value="Unassembled WGS sequence"/>
</dbReference>
<name>A0A8H4RU95_9HELO</name>
<evidence type="ECO:0000256" key="6">
    <source>
        <dbReference type="ARBA" id="ARBA00068030"/>
    </source>
</evidence>
<sequence length="2033" mass="228802">MATVVPPPSKRQRTDAAERSRQQQDIEEIPSDAGSLRLQFFDETTGLPIGQGPVLIPIADATPKNLELLLNTLQGNDPSEYIPYRFTLPVPDKKSSESVTTAFPTNIYKTLITPGLISTEEVQNISAAPQAVFRVQAVSRCASTIPGHGEAILATQFSPRSSSRMVSGSGDNTARIWDCDTGTPVHTLKGHSSWVLAVSWSPDDSRIGTGSMDNGVRVWDPKTGKQQGNPMKGHTKWVTSLAWEPYHSQKVGEPRLASASKDTTVRVWSANQQTIELVLSGHKGSVSCVKWGGTGLIYTGSHDKTVKVWNAKDGTLAHTLNSHAHWVNHLALSTDFVIRTAFHDHTGKIPDSETAKIAQAKERFLKAATIQGEVVERLVSASDDFTMYLWEPSKGTKPVARMLGHQKQVNHVTFSPDGLLIASSGFDNHTKIWNARDGKFINTLRGHVAPVYQCAFSPDSRLLVTGSKDTTLKVWDMRTHKLSVDLPGHMDEVYAVDWSPDGQKVCSGGKDKATQRSIKRLSNFITTTAKKMVPPKPFKPSAESLGTEFVTIYVGTHPGTEDMALIQQQQFVVHKKLLCDRSGYFVAAFMGLAYRGVASYKKGVSYDLKSSVAKMNLVCADNEHDRNDTVSTEHSAGVHRAPARFREAYTVGWVCALPIEMAAARAMLDERHTPLPQMENDSNTYEYGSINGHNVVIACLPSGEYGTSSATAVAKDMLRSFSIRAGLMVGIGGGVPKHGIHLGDVVISRPSGQFGGVVQYDFGKAMADGKFVRTGSLNSPPKALLTALSSLQSEVEMYGDQSNAHIHELSRKYPAMKKDYASPESMKDILFKPEDKHKGGDNCELCLSHFTPLRQDAATRAPKVHYGLIVSGNQVMKDDARIDLNILAKWLGVQDDWLTTHMAIRNKRIHVDAGQWVLEDSQFKEWQKLPGSRLWLHGKVGSGKTILWVDEAGDQKEAYPIIYFYFAFNKSDQQNLESFFTSVLYQYCASQGIPEQVESLYLKCKNKWHQRHGPRTVPRPMISEMMKILHSLCQSLPRGGFLLMDAMDEIPHGMQREDFLRFLRELSGLQGSKLSILVTSQSEPDFTGQFRWDLGWKILGLGKARVDKDIALFVQHELSTATKFSRLSSKDRREIEDYLVTHSDGVFQWVDLIIQTLLGPMVLRRLQIDEILRSLPRGLKETYDRLLQRIDESVAPEIGLALRWLSLAKRPLYIEEVIEASILDPDCETILNSDQRMSPTQLLSCFTGLVTLEPPLSTETIVQTRTHVLSLAHSSIRGYLITNNHTSTSWAYYHFDKTFTDEFIARGCVEYLTHCYLVSWTRRIYPLATYSERFWKQHADHNPELVSMLQKRVNDMLSPLLYPKGGATPKLLNYNLDEQENSFANTSTDLAQSSTRILQETDASQLVYIPLSSREFRLVVLLPSYNWNDPLECRLHTVSVDDPPFYRALSYIWGRPENRKEIFMNGVGLLVTDNLESALRQLRRDCRGAPQAFWIDAICINQLSSEEKYHQISLMSIIFQNAQKVVVWLGSQSDSSEIAMETLSRFQDIPDSTKSVLNGLLSISPTSWEALQKLFERRWFSRVWVVPEVVVARNLEVLCGQQSFPWSVLKRIEEAYATHNAEIHEYTSKLCQATSGYLFGSETQLSPSSMITRTEFGQYILGSKVLTATLAIRRRHWSGIPWKPFEIVRLANRHECSDPRDRIYSLQMMFKASHAPLPVPDYNIQLGEVYTQFTAYSMSSGLLDVLSYVDSASKPGFHELQLPSWVPDWGGEHLQPLDQGPLAQPFKERSIWLYNATLGSVGHVTLSNLDITTLVLSGIHVGLVEIVGKPITTEPYMAQDEFYVTADSTVEQPKKRFQQVHHFIQRLGNLGTPRTSKPTLELFTTAVVKQQLNRFTVWSWRDMMEDTTVRHRYSRRRQVLDEVFWRTFLADQELTPFEEPKRLPKRWSGYENPEKLLSNWEYAGPSYLDKRTFFTSREGWVGLCPRNTKTGDQVVLLRGARVPFIIRPLSGDDERGGYNLIGEAYVHGIIDEE</sequence>
<dbReference type="FunFam" id="2.130.10.10:FF:000092">
    <property type="entry name" value="notchless protein homolog"/>
    <property type="match status" value="1"/>
</dbReference>
<evidence type="ECO:0000256" key="1">
    <source>
        <dbReference type="ARBA" id="ARBA00004604"/>
    </source>
</evidence>
<evidence type="ECO:0000256" key="3">
    <source>
        <dbReference type="ARBA" id="ARBA00022737"/>
    </source>
</evidence>
<dbReference type="Pfam" id="PF06985">
    <property type="entry name" value="HET"/>
    <property type="match status" value="1"/>
</dbReference>
<dbReference type="PROSITE" id="PS00678">
    <property type="entry name" value="WD_REPEATS_1"/>
    <property type="match status" value="3"/>
</dbReference>
<feature type="compositionally biased region" description="Basic and acidic residues" evidence="10">
    <location>
        <begin position="12"/>
        <end position="24"/>
    </location>
</feature>
<evidence type="ECO:0000313" key="15">
    <source>
        <dbReference type="Proteomes" id="UP000566819"/>
    </source>
</evidence>
<keyword evidence="2 9" id="KW-0853">WD repeat</keyword>
<feature type="repeat" description="WD" evidence="9">
    <location>
        <begin position="145"/>
        <end position="187"/>
    </location>
</feature>
<evidence type="ECO:0000256" key="7">
    <source>
        <dbReference type="ARBA" id="ARBA00077034"/>
    </source>
</evidence>
<dbReference type="InterPro" id="IPR015943">
    <property type="entry name" value="WD40/YVTN_repeat-like_dom_sf"/>
</dbReference>
<dbReference type="PROSITE" id="PS50294">
    <property type="entry name" value="WD_REPEATS_REGION"/>
    <property type="match status" value="6"/>
</dbReference>
<keyword evidence="4" id="KW-0539">Nucleus</keyword>
<gene>
    <name evidence="14" type="ORF">G7Y89_g2883</name>
</gene>
<dbReference type="InterPro" id="IPR001680">
    <property type="entry name" value="WD40_rpt"/>
</dbReference>
<dbReference type="SUPFAM" id="SSF53167">
    <property type="entry name" value="Purine and uridine phosphorylases"/>
    <property type="match status" value="1"/>
</dbReference>
<feature type="region of interest" description="Disordered" evidence="10">
    <location>
        <begin position="209"/>
        <end position="232"/>
    </location>
</feature>
<evidence type="ECO:0000256" key="5">
    <source>
        <dbReference type="ARBA" id="ARBA00061016"/>
    </source>
</evidence>
<organism evidence="14 15">
    <name type="scientific">Cudoniella acicularis</name>
    <dbReference type="NCBI Taxonomy" id="354080"/>
    <lineage>
        <taxon>Eukaryota</taxon>
        <taxon>Fungi</taxon>
        <taxon>Dikarya</taxon>
        <taxon>Ascomycota</taxon>
        <taxon>Pezizomycotina</taxon>
        <taxon>Leotiomycetes</taxon>
        <taxon>Helotiales</taxon>
        <taxon>Tricladiaceae</taxon>
        <taxon>Cudoniella</taxon>
    </lineage>
</organism>
<evidence type="ECO:0000259" key="12">
    <source>
        <dbReference type="Pfam" id="PF06985"/>
    </source>
</evidence>
<dbReference type="OrthoDB" id="10267436at2759"/>
<dbReference type="GO" id="GO:0003824">
    <property type="term" value="F:catalytic activity"/>
    <property type="evidence" value="ECO:0007669"/>
    <property type="project" value="InterPro"/>
</dbReference>
<evidence type="ECO:0000256" key="9">
    <source>
        <dbReference type="PROSITE-ProRule" id="PRU00221"/>
    </source>
</evidence>
<feature type="repeat" description="WD" evidence="9">
    <location>
        <begin position="444"/>
        <end position="485"/>
    </location>
</feature>
<dbReference type="InterPro" id="IPR019775">
    <property type="entry name" value="WD40_repeat_CS"/>
</dbReference>
<comment type="similarity">
    <text evidence="5">Belongs to the NLE1/RSA4 family.</text>
</comment>
<evidence type="ECO:0000256" key="8">
    <source>
        <dbReference type="ARBA" id="ARBA00080836"/>
    </source>
</evidence>
<dbReference type="Pfam" id="PF00400">
    <property type="entry name" value="WD40"/>
    <property type="match status" value="7"/>
</dbReference>
<keyword evidence="3" id="KW-0677">Repeat</keyword>
<dbReference type="PRINTS" id="PR00320">
    <property type="entry name" value="GPROTEINBRPT"/>
</dbReference>
<dbReference type="EMBL" id="JAAMPI010000134">
    <property type="protein sequence ID" value="KAF4635211.1"/>
    <property type="molecule type" value="Genomic_DNA"/>
</dbReference>
<dbReference type="Pfam" id="PF24883">
    <property type="entry name" value="NPHP3_N"/>
    <property type="match status" value="1"/>
</dbReference>
<dbReference type="InterPro" id="IPR035994">
    <property type="entry name" value="Nucleoside_phosphorylase_sf"/>
</dbReference>
<dbReference type="InterPro" id="IPR020472">
    <property type="entry name" value="WD40_PAC1"/>
</dbReference>
<dbReference type="GO" id="GO:0009116">
    <property type="term" value="P:nucleoside metabolic process"/>
    <property type="evidence" value="ECO:0007669"/>
    <property type="project" value="InterPro"/>
</dbReference>
<feature type="domain" description="Nephrocystin 3-like N-terminal" evidence="13">
    <location>
        <begin position="913"/>
        <end position="1080"/>
    </location>
</feature>
<keyword evidence="15" id="KW-1185">Reference proteome</keyword>